<evidence type="ECO:0000313" key="2">
    <source>
        <dbReference type="Proteomes" id="UP000284051"/>
    </source>
</evidence>
<dbReference type="Gene3D" id="3.60.10.10">
    <property type="entry name" value="Endonuclease/exonuclease/phosphatase"/>
    <property type="match status" value="1"/>
</dbReference>
<gene>
    <name evidence="1" type="ORF">DW264_16995</name>
</gene>
<dbReference type="SUPFAM" id="SSF56219">
    <property type="entry name" value="DNase I-like"/>
    <property type="match status" value="1"/>
</dbReference>
<reference evidence="1 2" key="1">
    <citation type="submission" date="2018-08" db="EMBL/GenBank/DDBJ databases">
        <title>A genome reference for cultivated species of the human gut microbiota.</title>
        <authorList>
            <person name="Zou Y."/>
            <person name="Xue W."/>
            <person name="Luo G."/>
        </authorList>
    </citation>
    <scope>NUCLEOTIDE SEQUENCE [LARGE SCALE GENOMIC DNA]</scope>
    <source>
        <strain evidence="1 2">AM22-21LB</strain>
    </source>
</reference>
<dbReference type="AlphaFoldDB" id="A0A3R6FXD0"/>
<comment type="caution">
    <text evidence="1">The sequence shown here is derived from an EMBL/GenBank/DDBJ whole genome shotgun (WGS) entry which is preliminary data.</text>
</comment>
<organism evidence="1 2">
    <name type="scientific">Roseburia intestinalis</name>
    <dbReference type="NCBI Taxonomy" id="166486"/>
    <lineage>
        <taxon>Bacteria</taxon>
        <taxon>Bacillati</taxon>
        <taxon>Bacillota</taxon>
        <taxon>Clostridia</taxon>
        <taxon>Lachnospirales</taxon>
        <taxon>Lachnospiraceae</taxon>
        <taxon>Roseburia</taxon>
    </lineage>
</organism>
<sequence>MELWMINILYWNAGIRTEEDRHSIRGENVRQKIIELILENNIDIVILAEYTFDMKLMCDMLSVNGQDFKTAPVPEDSRAKMLISMKFNVELIRDSKYYFICSINNALIDFLIAGLHFPSKRYAENRDREIVAEQFMDALCEAQSEAEHKKVIIAGDFNADPFEEVMLKANYFHALPYADIVENKRERDVYGKNYQMFYNPMWNFFGDLNTPHSTCYYDSGGAFNFYKHIFDQVIVSADMVKYFDKDNLKIVTETSSGVLADGKGIPNRKEYSDHLPIVFGIKEDA</sequence>
<protein>
    <submittedName>
        <fullName evidence="1">Nuclease</fullName>
    </submittedName>
</protein>
<accession>A0A3R6FXD0</accession>
<dbReference type="Proteomes" id="UP000284051">
    <property type="component" value="Unassembled WGS sequence"/>
</dbReference>
<proteinExistence type="predicted"/>
<evidence type="ECO:0000313" key="1">
    <source>
        <dbReference type="EMBL" id="RHG25531.1"/>
    </source>
</evidence>
<dbReference type="InterPro" id="IPR036691">
    <property type="entry name" value="Endo/exonu/phosph_ase_sf"/>
</dbReference>
<dbReference type="EMBL" id="QRID01000024">
    <property type="protein sequence ID" value="RHG25531.1"/>
    <property type="molecule type" value="Genomic_DNA"/>
</dbReference>
<name>A0A3R6FXD0_9FIRM</name>